<dbReference type="SUPFAM" id="SSF54427">
    <property type="entry name" value="NTF2-like"/>
    <property type="match status" value="1"/>
</dbReference>
<evidence type="ECO:0000313" key="1">
    <source>
        <dbReference type="EMBL" id="CAB1368701.1"/>
    </source>
</evidence>
<organism evidence="1 2">
    <name type="scientific">Denitratisoma oestradiolicum</name>
    <dbReference type="NCBI Taxonomy" id="311182"/>
    <lineage>
        <taxon>Bacteria</taxon>
        <taxon>Pseudomonadati</taxon>
        <taxon>Pseudomonadota</taxon>
        <taxon>Betaproteobacteria</taxon>
        <taxon>Nitrosomonadales</taxon>
        <taxon>Sterolibacteriaceae</taxon>
        <taxon>Denitratisoma</taxon>
    </lineage>
</organism>
<sequence>MLSLQEISDRMEIQQLMVDYSEAIDRKDYDALDQVFTPDAYIDYRAMGGIDGPYPVVKAWLSGALANFPHHQHILGNISIKVAGDTATSRAICFNPMDMALPDGKRQVMFFGLWYVDAFVRTPGGWRMNRRVEERCYDFNVPEGVGSGS</sequence>
<keyword evidence="2" id="KW-1185">Reference proteome</keyword>
<reference evidence="1 2" key="1">
    <citation type="submission" date="2020-03" db="EMBL/GenBank/DDBJ databases">
        <authorList>
            <consortium name="Genoscope - CEA"/>
            <person name="William W."/>
        </authorList>
    </citation>
    <scope>NUCLEOTIDE SEQUENCE [LARGE SCALE GENOMIC DNA]</scope>
    <source>
        <strain evidence="2">DSM 16959</strain>
    </source>
</reference>
<dbReference type="Proteomes" id="UP000515733">
    <property type="component" value="Chromosome"/>
</dbReference>
<dbReference type="Gene3D" id="3.10.450.50">
    <property type="match status" value="1"/>
</dbReference>
<dbReference type="RefSeq" id="WP_145769792.1">
    <property type="nucleotide sequence ID" value="NZ_LR778301.1"/>
</dbReference>
<dbReference type="Pfam" id="PF13577">
    <property type="entry name" value="SnoaL_4"/>
    <property type="match status" value="1"/>
</dbReference>
<proteinExistence type="predicted"/>
<dbReference type="AlphaFoldDB" id="A0A6S6XRU4"/>
<dbReference type="KEGG" id="doe:DENOEST_1536"/>
<accession>A0A6S6XRU4</accession>
<evidence type="ECO:0000313" key="2">
    <source>
        <dbReference type="Proteomes" id="UP000515733"/>
    </source>
</evidence>
<dbReference type="CDD" id="cd00531">
    <property type="entry name" value="NTF2_like"/>
    <property type="match status" value="1"/>
</dbReference>
<dbReference type="OrthoDB" id="2860904at2"/>
<protein>
    <submittedName>
        <fullName evidence="1">Uncharacterized protein</fullName>
    </submittedName>
</protein>
<gene>
    <name evidence="1" type="ORF">DENOEST_1536</name>
</gene>
<dbReference type="InterPro" id="IPR032710">
    <property type="entry name" value="NTF2-like_dom_sf"/>
</dbReference>
<dbReference type="EMBL" id="LR778301">
    <property type="protein sequence ID" value="CAB1368701.1"/>
    <property type="molecule type" value="Genomic_DNA"/>
</dbReference>
<name>A0A6S6XRU4_9PROT</name>
<dbReference type="InterPro" id="IPR037401">
    <property type="entry name" value="SnoaL-like"/>
</dbReference>